<accession>A0A518B1R7</accession>
<reference evidence="9 10" key="1">
    <citation type="submission" date="2019-02" db="EMBL/GenBank/DDBJ databases">
        <title>Deep-cultivation of Planctomycetes and their phenomic and genomic characterization uncovers novel biology.</title>
        <authorList>
            <person name="Wiegand S."/>
            <person name="Jogler M."/>
            <person name="Boedeker C."/>
            <person name="Pinto D."/>
            <person name="Vollmers J."/>
            <person name="Rivas-Marin E."/>
            <person name="Kohn T."/>
            <person name="Peeters S.H."/>
            <person name="Heuer A."/>
            <person name="Rast P."/>
            <person name="Oberbeckmann S."/>
            <person name="Bunk B."/>
            <person name="Jeske O."/>
            <person name="Meyerdierks A."/>
            <person name="Storesund J.E."/>
            <person name="Kallscheuer N."/>
            <person name="Luecker S."/>
            <person name="Lage O.M."/>
            <person name="Pohl T."/>
            <person name="Merkel B.J."/>
            <person name="Hornburger P."/>
            <person name="Mueller R.-W."/>
            <person name="Bruemmer F."/>
            <person name="Labrenz M."/>
            <person name="Spormann A.M."/>
            <person name="Op den Camp H."/>
            <person name="Overmann J."/>
            <person name="Amann R."/>
            <person name="Jetten M.S.M."/>
            <person name="Mascher T."/>
            <person name="Medema M.H."/>
            <person name="Devos D.P."/>
            <person name="Kaster A.-K."/>
            <person name="Ovreas L."/>
            <person name="Rohde M."/>
            <person name="Galperin M.Y."/>
            <person name="Jogler C."/>
        </authorList>
    </citation>
    <scope>NUCLEOTIDE SEQUENCE [LARGE SCALE GENOMIC DNA]</scope>
    <source>
        <strain evidence="9 10">Pan216</strain>
    </source>
</reference>
<proteinExistence type="inferred from homology"/>
<keyword evidence="6" id="KW-0238">DNA-binding</keyword>
<dbReference type="Pfam" id="PF02586">
    <property type="entry name" value="SRAP"/>
    <property type="match status" value="1"/>
</dbReference>
<dbReference type="SUPFAM" id="SSF143081">
    <property type="entry name" value="BB1717-like"/>
    <property type="match status" value="1"/>
</dbReference>
<name>A0A518B1R7_9BACT</name>
<dbReference type="Proteomes" id="UP000317093">
    <property type="component" value="Chromosome"/>
</dbReference>
<keyword evidence="3" id="KW-0227">DNA damage</keyword>
<evidence type="ECO:0000256" key="5">
    <source>
        <dbReference type="ARBA" id="ARBA00023124"/>
    </source>
</evidence>
<organism evidence="9 10">
    <name type="scientific">Kolteria novifilia</name>
    <dbReference type="NCBI Taxonomy" id="2527975"/>
    <lineage>
        <taxon>Bacteria</taxon>
        <taxon>Pseudomonadati</taxon>
        <taxon>Planctomycetota</taxon>
        <taxon>Planctomycetia</taxon>
        <taxon>Kolteriales</taxon>
        <taxon>Kolteriaceae</taxon>
        <taxon>Kolteria</taxon>
    </lineage>
</organism>
<evidence type="ECO:0000256" key="6">
    <source>
        <dbReference type="ARBA" id="ARBA00023125"/>
    </source>
</evidence>
<dbReference type="GO" id="GO:0006508">
    <property type="term" value="P:proteolysis"/>
    <property type="evidence" value="ECO:0007669"/>
    <property type="project" value="UniProtKB-KW"/>
</dbReference>
<keyword evidence="4 8" id="KW-0378">Hydrolase</keyword>
<dbReference type="KEGG" id="knv:Pan216_17780"/>
<comment type="similarity">
    <text evidence="1 8">Belongs to the SOS response-associated peptidase family.</text>
</comment>
<dbReference type="PANTHER" id="PTHR13604">
    <property type="entry name" value="DC12-RELATED"/>
    <property type="match status" value="1"/>
</dbReference>
<dbReference type="GO" id="GO:0106300">
    <property type="term" value="P:protein-DNA covalent cross-linking repair"/>
    <property type="evidence" value="ECO:0007669"/>
    <property type="project" value="InterPro"/>
</dbReference>
<dbReference type="EMBL" id="CP036279">
    <property type="protein sequence ID" value="QDU60925.1"/>
    <property type="molecule type" value="Genomic_DNA"/>
</dbReference>
<evidence type="ECO:0000313" key="10">
    <source>
        <dbReference type="Proteomes" id="UP000317093"/>
    </source>
</evidence>
<dbReference type="Gene3D" id="3.90.1680.10">
    <property type="entry name" value="SOS response associated peptidase-like"/>
    <property type="match status" value="1"/>
</dbReference>
<dbReference type="GO" id="GO:0016829">
    <property type="term" value="F:lyase activity"/>
    <property type="evidence" value="ECO:0007669"/>
    <property type="project" value="UniProtKB-KW"/>
</dbReference>
<dbReference type="GO" id="GO:0003697">
    <property type="term" value="F:single-stranded DNA binding"/>
    <property type="evidence" value="ECO:0007669"/>
    <property type="project" value="InterPro"/>
</dbReference>
<evidence type="ECO:0000256" key="2">
    <source>
        <dbReference type="ARBA" id="ARBA00022670"/>
    </source>
</evidence>
<evidence type="ECO:0000256" key="7">
    <source>
        <dbReference type="ARBA" id="ARBA00023239"/>
    </source>
</evidence>
<gene>
    <name evidence="9" type="primary">yedK_1</name>
    <name evidence="9" type="ORF">Pan216_17780</name>
</gene>
<dbReference type="OrthoDB" id="9782620at2"/>
<dbReference type="EC" id="3.4.-.-" evidence="8"/>
<keyword evidence="7" id="KW-0456">Lyase</keyword>
<dbReference type="InterPro" id="IPR003738">
    <property type="entry name" value="SRAP"/>
</dbReference>
<evidence type="ECO:0000256" key="1">
    <source>
        <dbReference type="ARBA" id="ARBA00008136"/>
    </source>
</evidence>
<evidence type="ECO:0000256" key="8">
    <source>
        <dbReference type="RuleBase" id="RU364100"/>
    </source>
</evidence>
<keyword evidence="10" id="KW-1185">Reference proteome</keyword>
<evidence type="ECO:0000256" key="4">
    <source>
        <dbReference type="ARBA" id="ARBA00022801"/>
    </source>
</evidence>
<keyword evidence="2 8" id="KW-0645">Protease</keyword>
<keyword evidence="5" id="KW-0190">Covalent protein-DNA linkage</keyword>
<evidence type="ECO:0000313" key="9">
    <source>
        <dbReference type="EMBL" id="QDU60925.1"/>
    </source>
</evidence>
<dbReference type="InterPro" id="IPR036590">
    <property type="entry name" value="SRAP-like"/>
</dbReference>
<protein>
    <recommendedName>
        <fullName evidence="8">Abasic site processing protein</fullName>
        <ecNumber evidence="8">3.4.-.-</ecNumber>
    </recommendedName>
</protein>
<evidence type="ECO:0000256" key="3">
    <source>
        <dbReference type="ARBA" id="ARBA00022763"/>
    </source>
</evidence>
<dbReference type="RefSeq" id="WP_145257515.1">
    <property type="nucleotide sequence ID" value="NZ_CP036279.1"/>
</dbReference>
<dbReference type="AlphaFoldDB" id="A0A518B1R7"/>
<dbReference type="PANTHER" id="PTHR13604:SF0">
    <property type="entry name" value="ABASIC SITE PROCESSING PROTEIN HMCES"/>
    <property type="match status" value="1"/>
</dbReference>
<sequence>MCGRFTLRTPTERWARQFALEELPLFAPRYNMAPTQRLPVVRLSANGTRACDELRWGFIPSWSAGEKHRAPLINARAESIAEKPSFRDAVHFRRCLIPADGFYEWEQDGRQRQPYFVSRRDDRPFAFAGLWESWRPPEGGPAIETFVIVTTEANALLSRFHDGRMPVMLQGDHGERWLFEESRHAEDLIPLLGAYPEEELTCVRVSARVNSVRHDDPSCLEAPLRTQTLFD</sequence>
<dbReference type="GO" id="GO:0008233">
    <property type="term" value="F:peptidase activity"/>
    <property type="evidence" value="ECO:0007669"/>
    <property type="project" value="UniProtKB-KW"/>
</dbReference>